<proteinExistence type="predicted"/>
<dbReference type="Proteomes" id="UP001219525">
    <property type="component" value="Unassembled WGS sequence"/>
</dbReference>
<evidence type="ECO:0000256" key="1">
    <source>
        <dbReference type="SAM" id="MobiDB-lite"/>
    </source>
</evidence>
<keyword evidence="3" id="KW-1185">Reference proteome</keyword>
<reference evidence="2" key="1">
    <citation type="submission" date="2023-03" db="EMBL/GenBank/DDBJ databases">
        <title>Massive genome expansion in bonnet fungi (Mycena s.s.) driven by repeated elements and novel gene families across ecological guilds.</title>
        <authorList>
            <consortium name="Lawrence Berkeley National Laboratory"/>
            <person name="Harder C.B."/>
            <person name="Miyauchi S."/>
            <person name="Viragh M."/>
            <person name="Kuo A."/>
            <person name="Thoen E."/>
            <person name="Andreopoulos B."/>
            <person name="Lu D."/>
            <person name="Skrede I."/>
            <person name="Drula E."/>
            <person name="Henrissat B."/>
            <person name="Morin E."/>
            <person name="Kohler A."/>
            <person name="Barry K."/>
            <person name="LaButti K."/>
            <person name="Morin E."/>
            <person name="Salamov A."/>
            <person name="Lipzen A."/>
            <person name="Mereny Z."/>
            <person name="Hegedus B."/>
            <person name="Baldrian P."/>
            <person name="Stursova M."/>
            <person name="Weitz H."/>
            <person name="Taylor A."/>
            <person name="Grigoriev I.V."/>
            <person name="Nagy L.G."/>
            <person name="Martin F."/>
            <person name="Kauserud H."/>
        </authorList>
    </citation>
    <scope>NUCLEOTIDE SEQUENCE</scope>
    <source>
        <strain evidence="2">9144</strain>
    </source>
</reference>
<comment type="caution">
    <text evidence="2">The sequence shown here is derived from an EMBL/GenBank/DDBJ whole genome shotgun (WGS) entry which is preliminary data.</text>
</comment>
<name>A0AAD6USA7_9AGAR</name>
<feature type="compositionally biased region" description="Low complexity" evidence="1">
    <location>
        <begin position="51"/>
        <end position="67"/>
    </location>
</feature>
<feature type="region of interest" description="Disordered" evidence="1">
    <location>
        <begin position="48"/>
        <end position="112"/>
    </location>
</feature>
<feature type="compositionally biased region" description="Polar residues" evidence="1">
    <location>
        <begin position="100"/>
        <end position="112"/>
    </location>
</feature>
<feature type="compositionally biased region" description="Basic residues" evidence="1">
    <location>
        <begin position="76"/>
        <end position="93"/>
    </location>
</feature>
<evidence type="ECO:0000313" key="3">
    <source>
        <dbReference type="Proteomes" id="UP001219525"/>
    </source>
</evidence>
<sequence length="163" mass="17420">MLGAWRSAQLAAGCVLVYPPKAAESSGFRRHPGAARWRVACAPAEGRRDLTSVSTSSTATQARSPRSGPSCTTHARPTRARHSRGTRAPRRRCRQDTLHARQQQHGGSCGSTARFTSRRAMQVVAEAECSMFGAGILRVAEAVAHGFDAAAARGDGSLFSMLW</sequence>
<dbReference type="EMBL" id="JARJCW010000108">
    <property type="protein sequence ID" value="KAJ7193418.1"/>
    <property type="molecule type" value="Genomic_DNA"/>
</dbReference>
<evidence type="ECO:0000313" key="2">
    <source>
        <dbReference type="EMBL" id="KAJ7193418.1"/>
    </source>
</evidence>
<protein>
    <submittedName>
        <fullName evidence="2">Uncharacterized protein</fullName>
    </submittedName>
</protein>
<gene>
    <name evidence="2" type="ORF">GGX14DRAFT_405485</name>
</gene>
<accession>A0AAD6USA7</accession>
<dbReference type="AlphaFoldDB" id="A0AAD6USA7"/>
<organism evidence="2 3">
    <name type="scientific">Mycena pura</name>
    <dbReference type="NCBI Taxonomy" id="153505"/>
    <lineage>
        <taxon>Eukaryota</taxon>
        <taxon>Fungi</taxon>
        <taxon>Dikarya</taxon>
        <taxon>Basidiomycota</taxon>
        <taxon>Agaricomycotina</taxon>
        <taxon>Agaricomycetes</taxon>
        <taxon>Agaricomycetidae</taxon>
        <taxon>Agaricales</taxon>
        <taxon>Marasmiineae</taxon>
        <taxon>Mycenaceae</taxon>
        <taxon>Mycena</taxon>
    </lineage>
</organism>